<dbReference type="Proteomes" id="UP000316298">
    <property type="component" value="Unassembled WGS sequence"/>
</dbReference>
<accession>A0A542E9D8</accession>
<dbReference type="RefSeq" id="WP_141858794.1">
    <property type="nucleotide sequence ID" value="NZ_BAAAKA010000018.1"/>
</dbReference>
<protein>
    <submittedName>
        <fullName evidence="3">FlaA1/EpsC-like NDP-sugar epimerase</fullName>
    </submittedName>
</protein>
<proteinExistence type="inferred from homology"/>
<dbReference type="Pfam" id="PF13727">
    <property type="entry name" value="CoA_binding_3"/>
    <property type="match status" value="1"/>
</dbReference>
<dbReference type="Gene3D" id="3.40.50.720">
    <property type="entry name" value="NAD(P)-binding Rossmann-like Domain"/>
    <property type="match status" value="2"/>
</dbReference>
<dbReference type="EMBL" id="VFMM01000002">
    <property type="protein sequence ID" value="TQJ11886.1"/>
    <property type="molecule type" value="Genomic_DNA"/>
</dbReference>
<name>A0A542E9D8_9ACTN</name>
<comment type="similarity">
    <text evidence="1">Belongs to the polysaccharide synthase family.</text>
</comment>
<dbReference type="PANTHER" id="PTHR43318">
    <property type="entry name" value="UDP-N-ACETYLGLUCOSAMINE 4,6-DEHYDRATASE"/>
    <property type="match status" value="1"/>
</dbReference>
<dbReference type="OrthoDB" id="9803111at2"/>
<dbReference type="SUPFAM" id="SSF51735">
    <property type="entry name" value="NAD(P)-binding Rossmann-fold domains"/>
    <property type="match status" value="2"/>
</dbReference>
<sequence length="491" mass="53383">MSEPLLLQHSEKNLLRTIVVGAGEAGVALARDLRRVSSFGLEPVGFLDDDPAKRGRRYGGRRVLGTLADLEEVLEHSRADVVVVAIPSMPPNEVRQLGRRAAALGATVLHLPPFLSALQRQIAGTDMRELQVGPLIGRPEMHVVSRHAREAIAGKRVLVTGAGGSIGSELCRQVYGFGPEQLIMLDHDESNLHRTQLELWGEALLDTENTVVADIRDSERLYQLFRDYRPQIVFHAAALKHLPVLERHPCEGVKSNVRGTQNLVEAAVAHDVERFVLISTDKAANPTSVLGATKRLAELVLESQQPATTVLTAVRFGNVLGSRGSLLHVVRDQLASGGPVTITHPDVSRFFMTIEEAVGLVLEAARMSHGSATYVLDMGEPVRIVDLVHNFAGLLNVRDVDVKYTGLRPGEKLTEELFGAGEEATPTDHPRISMTVAPPPPAGFRAGLRELYDAAAHNRPDEVSRHLRRLVPEYSPTPGLVSAGAPYPDGF</sequence>
<comment type="caution">
    <text evidence="3">The sequence shown here is derived from an EMBL/GenBank/DDBJ whole genome shotgun (WGS) entry which is preliminary data.</text>
</comment>
<dbReference type="CDD" id="cd05237">
    <property type="entry name" value="UDP_invert_4-6DH_SDR_e"/>
    <property type="match status" value="1"/>
</dbReference>
<keyword evidence="4" id="KW-1185">Reference proteome</keyword>
<dbReference type="Pfam" id="PF02719">
    <property type="entry name" value="Polysacc_synt_2"/>
    <property type="match status" value="1"/>
</dbReference>
<evidence type="ECO:0000256" key="1">
    <source>
        <dbReference type="ARBA" id="ARBA00007430"/>
    </source>
</evidence>
<dbReference type="InterPro" id="IPR051203">
    <property type="entry name" value="Polysaccharide_Synthase-Rel"/>
</dbReference>
<dbReference type="InterPro" id="IPR003869">
    <property type="entry name" value="Polysac_CapD-like"/>
</dbReference>
<evidence type="ECO:0000313" key="4">
    <source>
        <dbReference type="Proteomes" id="UP000316298"/>
    </source>
</evidence>
<dbReference type="InterPro" id="IPR036291">
    <property type="entry name" value="NAD(P)-bd_dom_sf"/>
</dbReference>
<reference evidence="3 4" key="1">
    <citation type="submission" date="2019-06" db="EMBL/GenBank/DDBJ databases">
        <title>Sequencing the genomes of 1000 actinobacteria strains.</title>
        <authorList>
            <person name="Klenk H.-P."/>
        </authorList>
    </citation>
    <scope>NUCLEOTIDE SEQUENCE [LARGE SCALE GENOMIC DNA]</scope>
    <source>
        <strain evidence="3 4">DSM 17305</strain>
    </source>
</reference>
<gene>
    <name evidence="3" type="ORF">FB475_4811</name>
</gene>
<evidence type="ECO:0000259" key="2">
    <source>
        <dbReference type="Pfam" id="PF02719"/>
    </source>
</evidence>
<dbReference type="PANTHER" id="PTHR43318:SF1">
    <property type="entry name" value="POLYSACCHARIDE BIOSYNTHESIS PROTEIN EPSC-RELATED"/>
    <property type="match status" value="1"/>
</dbReference>
<dbReference type="AlphaFoldDB" id="A0A542E9D8"/>
<evidence type="ECO:0000313" key="3">
    <source>
        <dbReference type="EMBL" id="TQJ11886.1"/>
    </source>
</evidence>
<organism evidence="3 4">
    <name type="scientific">Kribbella jejuensis</name>
    <dbReference type="NCBI Taxonomy" id="236068"/>
    <lineage>
        <taxon>Bacteria</taxon>
        <taxon>Bacillati</taxon>
        <taxon>Actinomycetota</taxon>
        <taxon>Actinomycetes</taxon>
        <taxon>Propionibacteriales</taxon>
        <taxon>Kribbellaceae</taxon>
        <taxon>Kribbella</taxon>
    </lineage>
</organism>
<feature type="domain" description="Polysaccharide biosynthesis protein CapD-like" evidence="2">
    <location>
        <begin position="157"/>
        <end position="434"/>
    </location>
</feature>